<name>A0AC34RS11_9BILA</name>
<protein>
    <submittedName>
        <fullName evidence="2">CHK kinase-like domain-containing protein</fullName>
    </submittedName>
</protein>
<reference evidence="2" key="1">
    <citation type="submission" date="2022-11" db="UniProtKB">
        <authorList>
            <consortium name="WormBaseParasite"/>
        </authorList>
    </citation>
    <scope>IDENTIFICATION</scope>
</reference>
<dbReference type="Proteomes" id="UP000887576">
    <property type="component" value="Unplaced"/>
</dbReference>
<proteinExistence type="predicted"/>
<dbReference type="WBParaSite" id="JU765_v2.g9737.t1">
    <property type="protein sequence ID" value="JU765_v2.g9737.t1"/>
    <property type="gene ID" value="JU765_v2.g9737"/>
</dbReference>
<organism evidence="1 2">
    <name type="scientific">Panagrolaimus sp. JU765</name>
    <dbReference type="NCBI Taxonomy" id="591449"/>
    <lineage>
        <taxon>Eukaryota</taxon>
        <taxon>Metazoa</taxon>
        <taxon>Ecdysozoa</taxon>
        <taxon>Nematoda</taxon>
        <taxon>Chromadorea</taxon>
        <taxon>Rhabditida</taxon>
        <taxon>Tylenchina</taxon>
        <taxon>Panagrolaimomorpha</taxon>
        <taxon>Panagrolaimoidea</taxon>
        <taxon>Panagrolaimidae</taxon>
        <taxon>Panagrolaimus</taxon>
    </lineage>
</organism>
<evidence type="ECO:0000313" key="1">
    <source>
        <dbReference type="Proteomes" id="UP000887576"/>
    </source>
</evidence>
<evidence type="ECO:0000313" key="2">
    <source>
        <dbReference type="WBParaSite" id="JU765_v2.g9737.t1"/>
    </source>
</evidence>
<accession>A0AC34RS11</accession>
<sequence length="659" mass="77764">MPIMDNPDRLTGIAGDRKFINAFYVYRKSKKDLKNIDNEDETEREKTEYICCIYYLKALHHVFSKIHERSDGEDKSFYLDYLRWNQNIIRAKLNYFKNIPHLQEMIRITEFENDFKEIIEENFQLTTEDKGIVNQYVHAYECVQRFNENEKSGKKYKLAVQHSGRLFINYVNILKIRGYTRELDRHDVTFEDFRNEAKDLVKRLEDVDVHLKKDVQKAFELFKDYREFDDGCAKTNDELIARALKLAHSRVIRREELKKTQEETVKALQLSKNKIGNTNFTVKFVLDCLKKNDKNFQEKFGNEKLKNVKIKKIGVGEGFLSHVYRCVFCFIDCTKEFAVILKVPTSEYLDVFECSLDDDFYARLHQCECDFYNDIAPLLDIAIPKVYDTYPVVKNKHQGYILMEYVEGAVQKISSNMNLNQIKQIVQQLAKFHARILLADEKIWKGRFIENQYIIGFLSKVVEKYFVTFFAGKDNLTKYSKLVKNPEFFHYLFCQSHFDLNVKPVLCHGDLWNSNIMWKVDNGQITDELLAIVDWQGLMEGSPMMDLTRLLATGTSAKIRRHVETFIFDYYLELLAQEMGEVKVPYTKEQLETCYFHGILGYGFKFIFTGVLCMEEIDPNDPEVELKRQILKDRCTDLIEDADKLFSGPFKHLYEKYGQ</sequence>